<evidence type="ECO:0000256" key="1">
    <source>
        <dbReference type="ARBA" id="ARBA00003469"/>
    </source>
</evidence>
<accession>A0A5K7ZX61</accession>
<evidence type="ECO:0000256" key="8">
    <source>
        <dbReference type="ARBA" id="ARBA00022977"/>
    </source>
</evidence>
<dbReference type="InterPro" id="IPR015168">
    <property type="entry name" value="SsuA/THI5"/>
</dbReference>
<evidence type="ECO:0000256" key="10">
    <source>
        <dbReference type="ARBA" id="ARBA00033171"/>
    </source>
</evidence>
<dbReference type="SUPFAM" id="SSF53850">
    <property type="entry name" value="Periplasmic binding protein-like II"/>
    <property type="match status" value="1"/>
</dbReference>
<proteinExistence type="inferred from homology"/>
<name>A0A5K7ZX61_9BACT</name>
<dbReference type="PANTHER" id="PTHR31528:SF1">
    <property type="entry name" value="4-AMINO-5-HYDROXYMETHYL-2-METHYLPYRIMIDINE PHOSPHATE SYNTHASE THI11-RELATED"/>
    <property type="match status" value="1"/>
</dbReference>
<dbReference type="PANTHER" id="PTHR31528">
    <property type="entry name" value="4-AMINO-5-HYDROXYMETHYL-2-METHYLPYRIMIDINE PHOSPHATE SYNTHASE THI11-RELATED"/>
    <property type="match status" value="1"/>
</dbReference>
<dbReference type="RefSeq" id="WP_155324580.1">
    <property type="nucleotide sequence ID" value="NZ_AP021876.1"/>
</dbReference>
<dbReference type="EMBL" id="AP021876">
    <property type="protein sequence ID" value="BBO84756.1"/>
    <property type="molecule type" value="Genomic_DNA"/>
</dbReference>
<comment type="pathway">
    <text evidence="2">Cofactor biosynthesis; thiamine diphosphate biosynthesis.</text>
</comment>
<dbReference type="InterPro" id="IPR027939">
    <property type="entry name" value="NMT1/THI5"/>
</dbReference>
<keyword evidence="8" id="KW-0784">Thiamine biosynthesis</keyword>
<dbReference type="GO" id="GO:0009228">
    <property type="term" value="P:thiamine biosynthetic process"/>
    <property type="evidence" value="ECO:0007669"/>
    <property type="project" value="UniProtKB-KW"/>
</dbReference>
<protein>
    <recommendedName>
        <fullName evidence="10">Thiamine pyrimidine synthase</fullName>
    </recommendedName>
</protein>
<evidence type="ECO:0000256" key="4">
    <source>
        <dbReference type="ARBA" id="ARBA00011738"/>
    </source>
</evidence>
<evidence type="ECO:0000259" key="12">
    <source>
        <dbReference type="Pfam" id="PF09084"/>
    </source>
</evidence>
<evidence type="ECO:0000256" key="7">
    <source>
        <dbReference type="ARBA" id="ARBA00022898"/>
    </source>
</evidence>
<evidence type="ECO:0000256" key="9">
    <source>
        <dbReference type="ARBA" id="ARBA00023004"/>
    </source>
</evidence>
<keyword evidence="9" id="KW-0408">Iron</keyword>
<evidence type="ECO:0000313" key="14">
    <source>
        <dbReference type="Proteomes" id="UP000425960"/>
    </source>
</evidence>
<evidence type="ECO:0000313" key="13">
    <source>
        <dbReference type="EMBL" id="BBO84756.1"/>
    </source>
</evidence>
<reference evidence="13 14" key="1">
    <citation type="submission" date="2019-11" db="EMBL/GenBank/DDBJ databases">
        <title>Comparative genomics of hydrocarbon-degrading Desulfosarcina strains.</title>
        <authorList>
            <person name="Watanabe M."/>
            <person name="Kojima H."/>
            <person name="Fukui M."/>
        </authorList>
    </citation>
    <scope>NUCLEOTIDE SEQUENCE [LARGE SCALE GENOMIC DNA]</scope>
    <source>
        <strain evidence="13 14">28bB2T</strain>
    </source>
</reference>
<evidence type="ECO:0000256" key="11">
    <source>
        <dbReference type="ARBA" id="ARBA00048179"/>
    </source>
</evidence>
<comment type="similarity">
    <text evidence="3">Belongs to the NMT1/THI5 family.</text>
</comment>
<keyword evidence="5 13" id="KW-0808">Transferase</keyword>
<dbReference type="AlphaFoldDB" id="A0A5K7ZX61"/>
<comment type="function">
    <text evidence="1">Responsible for the formation of the pyrimidine heterocycle in the thiamine biosynthesis pathway. Catalyzes the formation of hydroxymethylpyrimidine phosphate (HMP-P) from histidine and pyridoxal phosphate (PLP). The protein uses PLP and the active site histidine to form HMP-P, generating an inactive enzyme. The enzyme can only undergo a single turnover, which suggests it is a suicide enzyme.</text>
</comment>
<comment type="catalytic activity">
    <reaction evidence="11">
        <text>N(6)-(pyridoxal phosphate)-L-lysyl-[4-amino-5-hydroxymethyl-2-methylpyrimidine phosphate synthase] + L-histidyl-[4-amino-5-hydroxymethyl-2-methylpyrimidine phosphate synthase] + 2 Fe(3+) + 4 H2O = L-lysyl-[4-amino-5-hydroxymethyl-2-methylpyrimidine phosphate synthase] + (2S)-2-amino-5-hydroxy-4-oxopentanoyl-[4-amino-5-hydroxymethyl-2-methylpyrimidine phosphate synthase] + 4-amino-2-methyl-5-(phosphooxymethyl)pyrimidine + 3-oxopropanoate + 2 Fe(2+) + 2 H(+)</text>
        <dbReference type="Rhea" id="RHEA:65756"/>
        <dbReference type="Rhea" id="RHEA-COMP:16892"/>
        <dbReference type="Rhea" id="RHEA-COMP:16893"/>
        <dbReference type="Rhea" id="RHEA-COMP:16894"/>
        <dbReference type="Rhea" id="RHEA-COMP:16895"/>
        <dbReference type="ChEBI" id="CHEBI:15377"/>
        <dbReference type="ChEBI" id="CHEBI:15378"/>
        <dbReference type="ChEBI" id="CHEBI:29033"/>
        <dbReference type="ChEBI" id="CHEBI:29034"/>
        <dbReference type="ChEBI" id="CHEBI:29969"/>
        <dbReference type="ChEBI" id="CHEBI:29979"/>
        <dbReference type="ChEBI" id="CHEBI:33190"/>
        <dbReference type="ChEBI" id="CHEBI:58354"/>
        <dbReference type="ChEBI" id="CHEBI:143915"/>
        <dbReference type="ChEBI" id="CHEBI:157692"/>
    </reaction>
    <physiologicalReaction direction="left-to-right" evidence="11">
        <dbReference type="Rhea" id="RHEA:65757"/>
    </physiologicalReaction>
</comment>
<dbReference type="KEGG" id="dov:DSCO28_53220"/>
<sequence length="334" mass="36515">MHSHCALYRLAIWTLLLIIGGSIPTAGTATAGEPIAYRLKWLINASTAGDVVARQQGFFERAGLEVEVKAGGPERDAIRELELGYAQFGVASADQVIRALAKGASVVVVAQLFQVNPLQWIYRAADFSLTKVEDLAGHTVGITYGGNDETIMRALLASAGMDAGQVKLASVRYDYTPFFQKQVAVWPVYRNTQGIFLADKLKAGGETVAFFDPSRYGVRFVANSVVTSRKMLDQHPETVLQFTRALLDGWQAAMDPANEEATITAVAEHDRDTADEVMRRQLAVTRQMIQPDSSIPIGHIDTAAWQQTETIMLNQKLIDKPVSVISRLHPQSGS</sequence>
<dbReference type="Proteomes" id="UP000425960">
    <property type="component" value="Chromosome"/>
</dbReference>
<dbReference type="Pfam" id="PF09084">
    <property type="entry name" value="NMT1"/>
    <property type="match status" value="1"/>
</dbReference>
<dbReference type="Gene3D" id="3.40.190.10">
    <property type="entry name" value="Periplasmic binding protein-like II"/>
    <property type="match status" value="2"/>
</dbReference>
<evidence type="ECO:0000256" key="5">
    <source>
        <dbReference type="ARBA" id="ARBA00022679"/>
    </source>
</evidence>
<evidence type="ECO:0000256" key="3">
    <source>
        <dbReference type="ARBA" id="ARBA00009406"/>
    </source>
</evidence>
<dbReference type="GO" id="GO:0046872">
    <property type="term" value="F:metal ion binding"/>
    <property type="evidence" value="ECO:0007669"/>
    <property type="project" value="UniProtKB-KW"/>
</dbReference>
<evidence type="ECO:0000256" key="6">
    <source>
        <dbReference type="ARBA" id="ARBA00022723"/>
    </source>
</evidence>
<keyword evidence="6" id="KW-0479">Metal-binding</keyword>
<dbReference type="GO" id="GO:0016740">
    <property type="term" value="F:transferase activity"/>
    <property type="evidence" value="ECO:0007669"/>
    <property type="project" value="UniProtKB-KW"/>
</dbReference>
<comment type="subunit">
    <text evidence="4">Homodimer.</text>
</comment>
<organism evidence="13 14">
    <name type="scientific">Desulfosarcina ovata subsp. sediminis</name>
    <dbReference type="NCBI Taxonomy" id="885957"/>
    <lineage>
        <taxon>Bacteria</taxon>
        <taxon>Pseudomonadati</taxon>
        <taxon>Thermodesulfobacteriota</taxon>
        <taxon>Desulfobacteria</taxon>
        <taxon>Desulfobacterales</taxon>
        <taxon>Desulfosarcinaceae</taxon>
        <taxon>Desulfosarcina</taxon>
    </lineage>
</organism>
<feature type="domain" description="SsuA/THI5-like" evidence="12">
    <location>
        <begin position="45"/>
        <end position="256"/>
    </location>
</feature>
<gene>
    <name evidence="13" type="ORF">DSCO28_53220</name>
</gene>
<keyword evidence="7" id="KW-0663">Pyridoxal phosphate</keyword>
<evidence type="ECO:0000256" key="2">
    <source>
        <dbReference type="ARBA" id="ARBA00004948"/>
    </source>
</evidence>